<dbReference type="RefSeq" id="WP_067534417.1">
    <property type="nucleotide sequence ID" value="NZ_AP025567.1"/>
</dbReference>
<evidence type="ECO:0000259" key="2">
    <source>
        <dbReference type="Pfam" id="PF04865"/>
    </source>
</evidence>
<comment type="caution">
    <text evidence="5">The sequence shown here is derived from an EMBL/GenBank/DDBJ whole genome shotgun (WGS) entry which is preliminary data.</text>
</comment>
<feature type="domain" description="Baseplate protein J-like barrel" evidence="2">
    <location>
        <begin position="97"/>
        <end position="182"/>
    </location>
</feature>
<dbReference type="EMBL" id="QRMS01000003">
    <property type="protein sequence ID" value="RHJ87389.1"/>
    <property type="molecule type" value="Genomic_DNA"/>
</dbReference>
<protein>
    <submittedName>
        <fullName evidence="5">Baseplate J/gp47 family protein</fullName>
    </submittedName>
</protein>
<dbReference type="Pfam" id="PF26079">
    <property type="entry name" value="Baseplate_J_C"/>
    <property type="match status" value="1"/>
</dbReference>
<evidence type="ECO:0000313" key="5">
    <source>
        <dbReference type="EMBL" id="RHJ87389.1"/>
    </source>
</evidence>
<gene>
    <name evidence="5" type="ORF">DW099_11875</name>
</gene>
<keyword evidence="6" id="KW-1185">Reference proteome</keyword>
<sequence>MAEEFNIPDFLDRDFADIMDEMTADMPEDIDMSEGNHPYNLIAPTARQEEYFTGFILAEALKRVFPKFCEGYPEYVDYHAEVNGLQRKAATFATGKLVATGQPETVIPAGTVFSTMSTGDIPSVAFVSVEDTEVGGSGSAEILIRAAEAGTIGNVAENTIILQDSPIDGVESLTNPQATSGGIDEETDASLIERIAAYEEMQGLSFVGNDTDYKRWAEEVNGTGVATVVPPVEDDNSGTITIVLTDTLGKPATEELCQQVYDYIVSPEDRDKRKAPVNGAKLSVIPPVVVNISVTAEIELAEDATLETVKTEFLKNAAAYMAVVPEDKEVKYTKIGAILSVTGGVQDYTAASLQVNGGTENIAIAVNEFPQILAENVTFTESA</sequence>
<dbReference type="InterPro" id="IPR058531">
    <property type="entry name" value="Baseplate_J_M"/>
</dbReference>
<dbReference type="AlphaFoldDB" id="A0A415E180"/>
<dbReference type="GeneID" id="83003335"/>
<feature type="domain" description="Baseplate J-like central" evidence="3">
    <location>
        <begin position="206"/>
        <end position="278"/>
    </location>
</feature>
<organism evidence="5 6">
    <name type="scientific">Emergencia timonensis</name>
    <dbReference type="NCBI Taxonomy" id="1776384"/>
    <lineage>
        <taxon>Bacteria</taxon>
        <taxon>Bacillati</taxon>
        <taxon>Bacillota</taxon>
        <taxon>Clostridia</taxon>
        <taxon>Peptostreptococcales</taxon>
        <taxon>Anaerovoracaceae</taxon>
        <taxon>Emergencia</taxon>
    </lineage>
</organism>
<dbReference type="Pfam" id="PF26078">
    <property type="entry name" value="Baseplate_J_M"/>
    <property type="match status" value="1"/>
</dbReference>
<dbReference type="OrthoDB" id="2554267at2"/>
<name>A0A415E180_9FIRM</name>
<dbReference type="PANTHER" id="PTHR37829">
    <property type="entry name" value="PHAGE-LIKE ELEMENT PBSX PROTEIN XKDT"/>
    <property type="match status" value="1"/>
</dbReference>
<dbReference type="Pfam" id="PF04865">
    <property type="entry name" value="Baseplate_J"/>
    <property type="match status" value="1"/>
</dbReference>
<evidence type="ECO:0000313" key="6">
    <source>
        <dbReference type="Proteomes" id="UP000284841"/>
    </source>
</evidence>
<evidence type="ECO:0000256" key="1">
    <source>
        <dbReference type="ARBA" id="ARBA00038087"/>
    </source>
</evidence>
<proteinExistence type="inferred from homology"/>
<feature type="domain" description="Baseplate J-like C-terminal" evidence="4">
    <location>
        <begin position="292"/>
        <end position="371"/>
    </location>
</feature>
<evidence type="ECO:0000259" key="4">
    <source>
        <dbReference type="Pfam" id="PF26079"/>
    </source>
</evidence>
<dbReference type="InterPro" id="IPR052399">
    <property type="entry name" value="Phage_Baseplate_Assmbl_Protein"/>
</dbReference>
<dbReference type="InterPro" id="IPR006949">
    <property type="entry name" value="Barrel_Baseplate_J-like"/>
</dbReference>
<accession>A0A415E180</accession>
<evidence type="ECO:0000259" key="3">
    <source>
        <dbReference type="Pfam" id="PF26078"/>
    </source>
</evidence>
<dbReference type="STRING" id="1776384.GCA_900086585_00943"/>
<comment type="similarity">
    <text evidence="1">Belongs to the Mu gp47/PBSX XkdT family.</text>
</comment>
<reference evidence="5 6" key="1">
    <citation type="submission" date="2018-08" db="EMBL/GenBank/DDBJ databases">
        <title>A genome reference for cultivated species of the human gut microbiota.</title>
        <authorList>
            <person name="Zou Y."/>
            <person name="Xue W."/>
            <person name="Luo G."/>
        </authorList>
    </citation>
    <scope>NUCLEOTIDE SEQUENCE [LARGE SCALE GENOMIC DNA]</scope>
    <source>
        <strain evidence="5 6">AM07-24</strain>
    </source>
</reference>
<dbReference type="PANTHER" id="PTHR37829:SF3">
    <property type="entry name" value="PROTEIN JAYE-RELATED"/>
    <property type="match status" value="1"/>
</dbReference>
<dbReference type="Proteomes" id="UP000284841">
    <property type="component" value="Unassembled WGS sequence"/>
</dbReference>
<dbReference type="InterPro" id="IPR058530">
    <property type="entry name" value="Baseplate_J-like_C"/>
</dbReference>